<evidence type="ECO:0000313" key="3">
    <source>
        <dbReference type="Proteomes" id="UP001501727"/>
    </source>
</evidence>
<dbReference type="Pfam" id="PF06983">
    <property type="entry name" value="3-dmu-9_3-mt"/>
    <property type="match status" value="1"/>
</dbReference>
<evidence type="ECO:0000259" key="1">
    <source>
        <dbReference type="Pfam" id="PF06983"/>
    </source>
</evidence>
<dbReference type="EMBL" id="BAAAZU010000009">
    <property type="protein sequence ID" value="GAA3924685.1"/>
    <property type="molecule type" value="Genomic_DNA"/>
</dbReference>
<gene>
    <name evidence="2" type="primary">yjdN</name>
    <name evidence="2" type="ORF">GCM10022229_18190</name>
</gene>
<dbReference type="NCBIfam" id="NF007537">
    <property type="entry name" value="PRK10148.1"/>
    <property type="match status" value="1"/>
</dbReference>
<proteinExistence type="predicted"/>
<name>A0ABP7MJE3_9GAMM</name>
<keyword evidence="3" id="KW-1185">Reference proteome</keyword>
<dbReference type="PANTHER" id="PTHR33990:SF1">
    <property type="entry name" value="PROTEIN YJDN"/>
    <property type="match status" value="1"/>
</dbReference>
<sequence>MSIQPYLFFEGRADEAIAFYGKALGAEVTMRMTYGESPQGDSECPGGMKLPADKVMHAGLRIGGTELGLSDGMCSGKPDFKGFSMTLVCDDDADAKRRFEALADGGKVDMPLADSFFASSFGMLVDRFGLGWMVMVPKVPGG</sequence>
<accession>A0ABP7MJE3</accession>
<dbReference type="SUPFAM" id="SSF54593">
    <property type="entry name" value="Glyoxalase/Bleomycin resistance protein/Dihydroxybiphenyl dioxygenase"/>
    <property type="match status" value="1"/>
</dbReference>
<evidence type="ECO:0000313" key="2">
    <source>
        <dbReference type="EMBL" id="GAA3924685.1"/>
    </source>
</evidence>
<dbReference type="InterPro" id="IPR028973">
    <property type="entry name" value="PhnB-like"/>
</dbReference>
<protein>
    <submittedName>
        <fullName evidence="2">VOC family metalloprotein YjdN</fullName>
    </submittedName>
</protein>
<dbReference type="PANTHER" id="PTHR33990">
    <property type="entry name" value="PROTEIN YJDN-RELATED"/>
    <property type="match status" value="1"/>
</dbReference>
<dbReference type="Proteomes" id="UP001501727">
    <property type="component" value="Unassembled WGS sequence"/>
</dbReference>
<feature type="domain" description="PhnB-like" evidence="1">
    <location>
        <begin position="3"/>
        <end position="134"/>
    </location>
</feature>
<organism evidence="2 3">
    <name type="scientific">Luteimonas lutimaris</name>
    <dbReference type="NCBI Taxonomy" id="698645"/>
    <lineage>
        <taxon>Bacteria</taxon>
        <taxon>Pseudomonadati</taxon>
        <taxon>Pseudomonadota</taxon>
        <taxon>Gammaproteobacteria</taxon>
        <taxon>Lysobacterales</taxon>
        <taxon>Lysobacteraceae</taxon>
        <taxon>Luteimonas</taxon>
    </lineage>
</organism>
<reference evidence="3" key="1">
    <citation type="journal article" date="2019" name="Int. J. Syst. Evol. Microbiol.">
        <title>The Global Catalogue of Microorganisms (GCM) 10K type strain sequencing project: providing services to taxonomists for standard genome sequencing and annotation.</title>
        <authorList>
            <consortium name="The Broad Institute Genomics Platform"/>
            <consortium name="The Broad Institute Genome Sequencing Center for Infectious Disease"/>
            <person name="Wu L."/>
            <person name="Ma J."/>
        </authorList>
    </citation>
    <scope>NUCLEOTIDE SEQUENCE [LARGE SCALE GENOMIC DNA]</scope>
    <source>
        <strain evidence="3">JCM 16916</strain>
    </source>
</reference>
<dbReference type="Gene3D" id="3.10.180.10">
    <property type="entry name" value="2,3-Dihydroxybiphenyl 1,2-Dioxygenase, domain 1"/>
    <property type="match status" value="1"/>
</dbReference>
<comment type="caution">
    <text evidence="2">The sequence shown here is derived from an EMBL/GenBank/DDBJ whole genome shotgun (WGS) entry which is preliminary data.</text>
</comment>
<dbReference type="InterPro" id="IPR029068">
    <property type="entry name" value="Glyas_Bleomycin-R_OHBP_Dase"/>
</dbReference>
<dbReference type="CDD" id="cd06588">
    <property type="entry name" value="PhnB_like"/>
    <property type="match status" value="1"/>
</dbReference>
<dbReference type="RefSeq" id="WP_344759673.1">
    <property type="nucleotide sequence ID" value="NZ_BAAAZU010000009.1"/>
</dbReference>